<proteinExistence type="predicted"/>
<accession>A0A3T0IIR7</accession>
<evidence type="ECO:0000313" key="2">
    <source>
        <dbReference type="EMBL" id="AZU99716.1"/>
    </source>
</evidence>
<protein>
    <submittedName>
        <fullName evidence="2">Uncharacterized protein</fullName>
    </submittedName>
</protein>
<organism evidence="2 3">
    <name type="scientific">Bacillus phage DK1</name>
    <dbReference type="NCBI Taxonomy" id="2500808"/>
    <lineage>
        <taxon>Viruses</taxon>
        <taxon>Duplodnaviria</taxon>
        <taxon>Heunggongvirae</taxon>
        <taxon>Uroviricota</taxon>
        <taxon>Caudoviricetes</taxon>
        <taxon>Salasmaviridae</taxon>
        <taxon>Northropvirinae</taxon>
        <taxon>Hemphillvirus</taxon>
        <taxon>Hemphillvirus DK1</taxon>
    </lineage>
</organism>
<reference evidence="2 3" key="1">
    <citation type="submission" date="2018-12" db="EMBL/GenBank/DDBJ databases">
        <authorList>
            <person name="Kong L."/>
            <person name="Ding Y."/>
            <person name="Wu Q."/>
        </authorList>
    </citation>
    <scope>NUCLEOTIDE SEQUENCE [LARGE SCALE GENOMIC DNA]</scope>
</reference>
<keyword evidence="1" id="KW-1133">Transmembrane helix</keyword>
<sequence length="42" mass="5432">MMQELWNFFSVFYIVLHIYWLMDKPNRDKQDEIYKMIKEMEK</sequence>
<gene>
    <name evidence="2" type="ORF">DK1_000012</name>
</gene>
<name>A0A3T0IIR7_9CAUD</name>
<keyword evidence="1" id="KW-0812">Transmembrane</keyword>
<evidence type="ECO:0000313" key="3">
    <source>
        <dbReference type="Proteomes" id="UP000289624"/>
    </source>
</evidence>
<dbReference type="EMBL" id="MK284526">
    <property type="protein sequence ID" value="AZU99716.1"/>
    <property type="molecule type" value="Genomic_DNA"/>
</dbReference>
<keyword evidence="1" id="KW-0472">Membrane</keyword>
<feature type="transmembrane region" description="Helical" evidence="1">
    <location>
        <begin position="6"/>
        <end position="22"/>
    </location>
</feature>
<evidence type="ECO:0000256" key="1">
    <source>
        <dbReference type="SAM" id="Phobius"/>
    </source>
</evidence>
<keyword evidence="3" id="KW-1185">Reference proteome</keyword>
<dbReference type="Proteomes" id="UP000289624">
    <property type="component" value="Segment"/>
</dbReference>